<keyword evidence="7" id="KW-0456">Lyase</keyword>
<dbReference type="UniPathway" id="UPA00109">
    <property type="reaction ID" value="UER00187"/>
</dbReference>
<evidence type="ECO:0000256" key="7">
    <source>
        <dbReference type="ARBA" id="ARBA00023239"/>
    </source>
</evidence>
<evidence type="ECO:0000256" key="5">
    <source>
        <dbReference type="ARBA" id="ARBA00022525"/>
    </source>
</evidence>
<dbReference type="Pfam" id="PF00113">
    <property type="entry name" value="Enolase_C"/>
    <property type="match status" value="1"/>
</dbReference>
<dbReference type="EC" id="4.2.1.11" evidence="3"/>
<dbReference type="RefSeq" id="WP_150984355.1">
    <property type="nucleotide sequence ID" value="NZ_CP062804.1"/>
</dbReference>
<feature type="compositionally biased region" description="Polar residues" evidence="8">
    <location>
        <begin position="64"/>
        <end position="76"/>
    </location>
</feature>
<dbReference type="GO" id="GO:0006096">
    <property type="term" value="P:glycolytic process"/>
    <property type="evidence" value="ECO:0007669"/>
    <property type="project" value="UniProtKB-UniPathway"/>
</dbReference>
<gene>
    <name evidence="10" type="ORF">F7R26_022620</name>
</gene>
<dbReference type="SUPFAM" id="SSF51604">
    <property type="entry name" value="Enolase C-terminal domain-like"/>
    <property type="match status" value="1"/>
</dbReference>
<accession>A0A643G124</accession>
<name>A0A643G124_9BURK</name>
<organism evidence="10 11">
    <name type="scientific">Cupriavidus basilensis</name>
    <dbReference type="NCBI Taxonomy" id="68895"/>
    <lineage>
        <taxon>Bacteria</taxon>
        <taxon>Pseudomonadati</taxon>
        <taxon>Pseudomonadota</taxon>
        <taxon>Betaproteobacteria</taxon>
        <taxon>Burkholderiales</taxon>
        <taxon>Burkholderiaceae</taxon>
        <taxon>Cupriavidus</taxon>
    </lineage>
</organism>
<comment type="similarity">
    <text evidence="2">Belongs to the enolase family.</text>
</comment>
<evidence type="ECO:0000256" key="3">
    <source>
        <dbReference type="ARBA" id="ARBA00012058"/>
    </source>
</evidence>
<dbReference type="GO" id="GO:0004634">
    <property type="term" value="F:phosphopyruvate hydratase activity"/>
    <property type="evidence" value="ECO:0007669"/>
    <property type="project" value="UniProtKB-EC"/>
</dbReference>
<evidence type="ECO:0000256" key="2">
    <source>
        <dbReference type="ARBA" id="ARBA00009604"/>
    </source>
</evidence>
<evidence type="ECO:0000256" key="1">
    <source>
        <dbReference type="ARBA" id="ARBA00005031"/>
    </source>
</evidence>
<feature type="domain" description="Enolase C-terminal TIM barrel" evidence="9">
    <location>
        <begin position="8"/>
        <end position="48"/>
    </location>
</feature>
<dbReference type="InterPro" id="IPR020810">
    <property type="entry name" value="Enolase_C"/>
</dbReference>
<proteinExistence type="inferred from homology"/>
<dbReference type="Gene3D" id="3.20.20.120">
    <property type="entry name" value="Enolase-like C-terminal domain"/>
    <property type="match status" value="1"/>
</dbReference>
<keyword evidence="6" id="KW-0324">Glycolysis</keyword>
<dbReference type="AlphaFoldDB" id="A0A643G124"/>
<keyword evidence="5" id="KW-0964">Secreted</keyword>
<dbReference type="Proteomes" id="UP000397656">
    <property type="component" value="Chromosome 2"/>
</dbReference>
<evidence type="ECO:0000313" key="11">
    <source>
        <dbReference type="Proteomes" id="UP000397656"/>
    </source>
</evidence>
<dbReference type="GeneID" id="98403730"/>
<reference evidence="10 11" key="1">
    <citation type="submission" date="2020-10" db="EMBL/GenBank/DDBJ databases">
        <title>Complete genome sequence of Cupriavidus basilensis CCUG 49340T.</title>
        <authorList>
            <person name="Salva-Serra F."/>
            <person name="Donoso R.A."/>
            <person name="Cho K.H."/>
            <person name="Yoo J.A."/>
            <person name="Lee K."/>
            <person name="Yoon S.-H."/>
            <person name="Perez-Pantoja D."/>
            <person name="Moore E.R.B."/>
        </authorList>
    </citation>
    <scope>NUCLEOTIDE SEQUENCE [LARGE SCALE GENOMIC DNA]</scope>
    <source>
        <strain evidence="11">CCUG 49340</strain>
    </source>
</reference>
<protein>
    <recommendedName>
        <fullName evidence="4">Enolase</fullName>
        <ecNumber evidence="3">4.2.1.11</ecNumber>
    </recommendedName>
</protein>
<evidence type="ECO:0000259" key="9">
    <source>
        <dbReference type="Pfam" id="PF00113"/>
    </source>
</evidence>
<comment type="pathway">
    <text evidence="1">Carbohydrate degradation; glycolysis; pyruvate from D-glyceraldehyde 3-phosphate: step 4/5.</text>
</comment>
<evidence type="ECO:0000313" key="10">
    <source>
        <dbReference type="EMBL" id="QOT80259.1"/>
    </source>
</evidence>
<evidence type="ECO:0000256" key="4">
    <source>
        <dbReference type="ARBA" id="ARBA00017068"/>
    </source>
</evidence>
<evidence type="ECO:0000256" key="8">
    <source>
        <dbReference type="SAM" id="MobiDB-lite"/>
    </source>
</evidence>
<evidence type="ECO:0000256" key="6">
    <source>
        <dbReference type="ARBA" id="ARBA00023152"/>
    </source>
</evidence>
<sequence length="76" mass="7709">MPAASSSSKRAILVKPNQIGTLSEMPDTVGVAHAAGNRAVMSQRAAITSPPPSAGPGRCDTGRETSASGSRSWACR</sequence>
<dbReference type="InterPro" id="IPR036849">
    <property type="entry name" value="Enolase-like_C_sf"/>
</dbReference>
<dbReference type="EMBL" id="CP062804">
    <property type="protein sequence ID" value="QOT80259.1"/>
    <property type="molecule type" value="Genomic_DNA"/>
</dbReference>
<feature type="region of interest" description="Disordered" evidence="8">
    <location>
        <begin position="43"/>
        <end position="76"/>
    </location>
</feature>